<evidence type="ECO:0000256" key="1">
    <source>
        <dbReference type="SAM" id="SignalP"/>
    </source>
</evidence>
<sequence>MLSVKFISFVVLGDCFLVCVSNSLQLLSHFQAFINVNASFLDLKFFVTRIRKRRITKG</sequence>
<feature type="chain" id="PRO_5035828536" evidence="1">
    <location>
        <begin position="24"/>
        <end position="58"/>
    </location>
</feature>
<accession>A0A8T0IGK1</accession>
<protein>
    <submittedName>
        <fullName evidence="2">Uncharacterized protein</fullName>
    </submittedName>
</protein>
<keyword evidence="1" id="KW-0732">Signal</keyword>
<evidence type="ECO:0000313" key="3">
    <source>
        <dbReference type="Proteomes" id="UP000822688"/>
    </source>
</evidence>
<dbReference type="AlphaFoldDB" id="A0A8T0IGK1"/>
<keyword evidence="3" id="KW-1185">Reference proteome</keyword>
<feature type="signal peptide" evidence="1">
    <location>
        <begin position="1"/>
        <end position="23"/>
    </location>
</feature>
<comment type="caution">
    <text evidence="2">The sequence shown here is derived from an EMBL/GenBank/DDBJ whole genome shotgun (WGS) entry which is preliminary data.</text>
</comment>
<proteinExistence type="predicted"/>
<name>A0A8T0IGK1_CERPU</name>
<organism evidence="2 3">
    <name type="scientific">Ceratodon purpureus</name>
    <name type="common">Fire moss</name>
    <name type="synonym">Dicranum purpureum</name>
    <dbReference type="NCBI Taxonomy" id="3225"/>
    <lineage>
        <taxon>Eukaryota</taxon>
        <taxon>Viridiplantae</taxon>
        <taxon>Streptophyta</taxon>
        <taxon>Embryophyta</taxon>
        <taxon>Bryophyta</taxon>
        <taxon>Bryophytina</taxon>
        <taxon>Bryopsida</taxon>
        <taxon>Dicranidae</taxon>
        <taxon>Pseudoditrichales</taxon>
        <taxon>Ditrichaceae</taxon>
        <taxon>Ceratodon</taxon>
    </lineage>
</organism>
<dbReference type="EMBL" id="CM026424">
    <property type="protein sequence ID" value="KAG0581668.1"/>
    <property type="molecule type" value="Genomic_DNA"/>
</dbReference>
<evidence type="ECO:0000313" key="2">
    <source>
        <dbReference type="EMBL" id="KAG0581668.1"/>
    </source>
</evidence>
<gene>
    <name evidence="2" type="ORF">KC19_4G270300</name>
</gene>
<reference evidence="2" key="1">
    <citation type="submission" date="2020-06" db="EMBL/GenBank/DDBJ databases">
        <title>WGS assembly of Ceratodon purpureus strain R40.</title>
        <authorList>
            <person name="Carey S.B."/>
            <person name="Jenkins J."/>
            <person name="Shu S."/>
            <person name="Lovell J.T."/>
            <person name="Sreedasyam A."/>
            <person name="Maumus F."/>
            <person name="Tiley G.P."/>
            <person name="Fernandez-Pozo N."/>
            <person name="Barry K."/>
            <person name="Chen C."/>
            <person name="Wang M."/>
            <person name="Lipzen A."/>
            <person name="Daum C."/>
            <person name="Saski C.A."/>
            <person name="Payton A.C."/>
            <person name="Mcbreen J.C."/>
            <person name="Conrad R.E."/>
            <person name="Kollar L.M."/>
            <person name="Olsson S."/>
            <person name="Huttunen S."/>
            <person name="Landis J.B."/>
            <person name="Wickett N.J."/>
            <person name="Johnson M.G."/>
            <person name="Rensing S.A."/>
            <person name="Grimwood J."/>
            <person name="Schmutz J."/>
            <person name="Mcdaniel S.F."/>
        </authorList>
    </citation>
    <scope>NUCLEOTIDE SEQUENCE</scope>
    <source>
        <strain evidence="2">R40</strain>
    </source>
</reference>
<dbReference type="Proteomes" id="UP000822688">
    <property type="component" value="Chromosome 4"/>
</dbReference>